<evidence type="ECO:0000313" key="2">
    <source>
        <dbReference type="EMBL" id="MBS9522391.1"/>
    </source>
</evidence>
<protein>
    <submittedName>
        <fullName evidence="2">Uncharacterized protein</fullName>
    </submittedName>
</protein>
<name>A0AAP2CDT5_9BACT</name>
<sequence>MIQEKNPIQENVIVLTGESLKWVKEHFKLLEKVNEKFTSLEEKITSIKGNQPLDDLPKSPLPDYFSLPQFKAKTGLKSHYSIQKLETIAETKGMEFKSIYIGKRRYIHQREVERFFAGEFKI</sequence>
<feature type="coiled-coil region" evidence="1">
    <location>
        <begin position="23"/>
        <end position="50"/>
    </location>
</feature>
<dbReference type="Proteomes" id="UP001319104">
    <property type="component" value="Unassembled WGS sequence"/>
</dbReference>
<dbReference type="RefSeq" id="WP_213943295.1">
    <property type="nucleotide sequence ID" value="NZ_JAHCMY010000001.1"/>
</dbReference>
<dbReference type="EMBL" id="JAHCMY010000001">
    <property type="protein sequence ID" value="MBS9522391.1"/>
    <property type="molecule type" value="Genomic_DNA"/>
</dbReference>
<accession>A0AAP2CDT5</accession>
<keyword evidence="3" id="KW-1185">Reference proteome</keyword>
<organism evidence="2 3">
    <name type="scientific">Litoribacter ruber</name>
    <dbReference type="NCBI Taxonomy" id="702568"/>
    <lineage>
        <taxon>Bacteria</taxon>
        <taxon>Pseudomonadati</taxon>
        <taxon>Bacteroidota</taxon>
        <taxon>Cytophagia</taxon>
        <taxon>Cytophagales</taxon>
        <taxon>Cyclobacteriaceae</taxon>
        <taxon>Litoribacter</taxon>
    </lineage>
</organism>
<keyword evidence="1" id="KW-0175">Coiled coil</keyword>
<comment type="caution">
    <text evidence="2">The sequence shown here is derived from an EMBL/GenBank/DDBJ whole genome shotgun (WGS) entry which is preliminary data.</text>
</comment>
<evidence type="ECO:0000256" key="1">
    <source>
        <dbReference type="SAM" id="Coils"/>
    </source>
</evidence>
<evidence type="ECO:0000313" key="3">
    <source>
        <dbReference type="Proteomes" id="UP001319104"/>
    </source>
</evidence>
<gene>
    <name evidence="2" type="ORF">KI659_00030</name>
</gene>
<reference evidence="2 3" key="1">
    <citation type="submission" date="2021-05" db="EMBL/GenBank/DDBJ databases">
        <authorList>
            <person name="Zhang Z.D."/>
            <person name="Osman G."/>
        </authorList>
    </citation>
    <scope>NUCLEOTIDE SEQUENCE [LARGE SCALE GENOMIC DNA]</scope>
    <source>
        <strain evidence="2 3">KCTC 32217</strain>
    </source>
</reference>
<proteinExistence type="predicted"/>
<dbReference type="AlphaFoldDB" id="A0AAP2CDT5"/>